<evidence type="ECO:0000256" key="2">
    <source>
        <dbReference type="ARBA" id="ARBA00004922"/>
    </source>
</evidence>
<dbReference type="AlphaFoldDB" id="A0A0R3WA74"/>
<evidence type="ECO:0000313" key="16">
    <source>
        <dbReference type="EMBL" id="VDK38343.1"/>
    </source>
</evidence>
<feature type="transmembrane region" description="Helical" evidence="14">
    <location>
        <begin position="288"/>
        <end position="313"/>
    </location>
</feature>
<sequence>MPGRGKTLLVGIAYTLVLCGIVHCFVNQVQPTAYMDEVFHEEQTITYLHGNWQKWDPKITTPPGLYVLTTFLWNLLPFQACVRNFRFLNCFIGGANFIILAELTQSILIALSIATLPVLFFTGILFYTDQLSLLALLLTILAQRSSHTVPALLFGCFACFVRQTNVIWLAFMIGQVAVQRLASTQTCVRKSALQWCIYLIKHPVDIFTALVKAALLDALHHTATIVLFVTLVLVFNQGDIVLGDRSAHKPVFHVPQIFYFFVFCALHTPIAFLHYLHTNLHVPRRLSLVWITLLLFMTVVSICFFTVEHPYLLADNRHYTFYLWSRLFRRYRSFRYTLAPVYLICGDYVCRGLRGGSLSEFLTRLGYLMTVALVLIPAGLIEPRYFITPYVIWRLTRPHIYKKLSSPVMEVAMNAIVNAVTVHIFVFYPFKWLSQPFTWQRFMW</sequence>
<evidence type="ECO:0000256" key="14">
    <source>
        <dbReference type="PIRNR" id="PIRNR028810"/>
    </source>
</evidence>
<evidence type="ECO:0000256" key="7">
    <source>
        <dbReference type="ARBA" id="ARBA00022679"/>
    </source>
</evidence>
<feature type="chain" id="PRO_5043132664" description="Dol-P-Glc:Glc(2)Man(9)GlcNAc(2)-PP-Dol alpha-1,2-glucosyltransferase" evidence="15">
    <location>
        <begin position="25"/>
        <end position="444"/>
    </location>
</feature>
<keyword evidence="10 14" id="KW-1133">Transmembrane helix</keyword>
<evidence type="ECO:0000256" key="3">
    <source>
        <dbReference type="ARBA" id="ARBA00010600"/>
    </source>
</evidence>
<keyword evidence="8 14" id="KW-0812">Transmembrane</keyword>
<feature type="transmembrane region" description="Helical" evidence="14">
    <location>
        <begin position="366"/>
        <end position="387"/>
    </location>
</feature>
<keyword evidence="6 14" id="KW-0328">Glycosyltransferase</keyword>
<keyword evidence="7" id="KW-0808">Transferase</keyword>
<dbReference type="EMBL" id="UYRS01018615">
    <property type="protein sequence ID" value="VDK38343.1"/>
    <property type="molecule type" value="Genomic_DNA"/>
</dbReference>
<dbReference type="GO" id="GO:0005789">
    <property type="term" value="C:endoplasmic reticulum membrane"/>
    <property type="evidence" value="ECO:0007669"/>
    <property type="project" value="UniProtKB-SubCell"/>
</dbReference>
<evidence type="ECO:0000256" key="1">
    <source>
        <dbReference type="ARBA" id="ARBA00004477"/>
    </source>
</evidence>
<proteinExistence type="inferred from homology"/>
<evidence type="ECO:0000256" key="15">
    <source>
        <dbReference type="SAM" id="SignalP"/>
    </source>
</evidence>
<evidence type="ECO:0000256" key="9">
    <source>
        <dbReference type="ARBA" id="ARBA00022824"/>
    </source>
</evidence>
<evidence type="ECO:0000256" key="11">
    <source>
        <dbReference type="ARBA" id="ARBA00023136"/>
    </source>
</evidence>
<dbReference type="OrthoDB" id="4769at2759"/>
<gene>
    <name evidence="16" type="ORF">TASK_LOCUS7422</name>
</gene>
<evidence type="ECO:0000256" key="8">
    <source>
        <dbReference type="ARBA" id="ARBA00022692"/>
    </source>
</evidence>
<dbReference type="PANTHER" id="PTHR12989">
    <property type="entry name" value="ALPHA-1,2-GLUCOSYLTRANSFERASE ALG10"/>
    <property type="match status" value="1"/>
</dbReference>
<keyword evidence="17" id="KW-1185">Reference proteome</keyword>
<comment type="similarity">
    <text evidence="3 14">Belongs to the ALG10 glucosyltransferase family.</text>
</comment>
<organism evidence="18">
    <name type="scientific">Taenia asiatica</name>
    <name type="common">Asian tapeworm</name>
    <dbReference type="NCBI Taxonomy" id="60517"/>
    <lineage>
        <taxon>Eukaryota</taxon>
        <taxon>Metazoa</taxon>
        <taxon>Spiralia</taxon>
        <taxon>Lophotrochozoa</taxon>
        <taxon>Platyhelminthes</taxon>
        <taxon>Cestoda</taxon>
        <taxon>Eucestoda</taxon>
        <taxon>Cyclophyllidea</taxon>
        <taxon>Taeniidae</taxon>
        <taxon>Taenia</taxon>
    </lineage>
</organism>
<dbReference type="GO" id="GO:0106073">
    <property type="term" value="F:dolichyl pyrophosphate Glc2Man9GlcNAc2 alpha-1,2-glucosyltransferase activity"/>
    <property type="evidence" value="ECO:0007669"/>
    <property type="project" value="UniProtKB-UniRule"/>
</dbReference>
<evidence type="ECO:0000256" key="12">
    <source>
        <dbReference type="ARBA" id="ARBA00044727"/>
    </source>
</evidence>
<comment type="function">
    <text evidence="12">Dol-P-Glc:Glc(2)Man(9)GlcNAc(2)-PP-Dol alpha-1,2-glucosyltransferase that operates in the biosynthetic pathway of dolichol-linked oligosaccharides, the glycan precursors employed in protein asparagine (N)-glycosylation. The assembly of dolichol-linked oligosaccharides begins on the cytosolic side of the endoplasmic reticulum membrane and finishes in its lumen. The sequential addition of sugars to dolichol pyrophosphate produces dolichol-linked oligosaccharides containing fourteen sugars, including two GlcNAcs, nine mannoses and three glucoses. Once assembled, the oligosaccharide is transferred from the lipid to nascent proteins by oligosaccharyltransferases. In the lumen of the endoplasmic reticulum, adds the third and last glucose residue from dolichyl phosphate glucose (Dol-P-Glc) onto the lipid-linked oligosaccharide intermediate Glc(2)Man(9)GlcNAc(2)-PP-Dol to produce Glc(3)Man(9)GlcNAc(2)-PP-Dol.</text>
</comment>
<accession>A0A0R3WA74</accession>
<keyword evidence="11 14" id="KW-0472">Membrane</keyword>
<dbReference type="InterPro" id="IPR016900">
    <property type="entry name" value="Alg10"/>
</dbReference>
<evidence type="ECO:0000313" key="18">
    <source>
        <dbReference type="WBParaSite" id="TASK_0000742101-mRNA-1"/>
    </source>
</evidence>
<dbReference type="PIRSF" id="PIRSF028810">
    <property type="entry name" value="Alpha1_2_glucosyltferase_Alg10"/>
    <property type="match status" value="1"/>
</dbReference>
<keyword evidence="15" id="KW-0732">Signal</keyword>
<comment type="pathway">
    <text evidence="2">Protein modification; protein glycosylation.</text>
</comment>
<comment type="caution">
    <text evidence="14">Lacks conserved residue(s) required for the propagation of feature annotation.</text>
</comment>
<feature type="transmembrane region" description="Helical" evidence="14">
    <location>
        <begin position="120"/>
        <end position="142"/>
    </location>
</feature>
<feature type="transmembrane region" description="Helical" evidence="14">
    <location>
        <begin position="94"/>
        <end position="114"/>
    </location>
</feature>
<dbReference type="EC" id="2.4.1.256" evidence="4 14"/>
<comment type="subcellular location">
    <subcellularLocation>
        <location evidence="1">Endoplasmic reticulum membrane</location>
        <topology evidence="1">Multi-pass membrane protein</topology>
    </subcellularLocation>
</comment>
<evidence type="ECO:0000313" key="17">
    <source>
        <dbReference type="Proteomes" id="UP000282613"/>
    </source>
</evidence>
<evidence type="ECO:0000256" key="13">
    <source>
        <dbReference type="ARBA" id="ARBA00048064"/>
    </source>
</evidence>
<evidence type="ECO:0000256" key="5">
    <source>
        <dbReference type="ARBA" id="ARBA00018512"/>
    </source>
</evidence>
<name>A0A0R3WA74_TAEAS</name>
<evidence type="ECO:0000256" key="10">
    <source>
        <dbReference type="ARBA" id="ARBA00022989"/>
    </source>
</evidence>
<evidence type="ECO:0000256" key="6">
    <source>
        <dbReference type="ARBA" id="ARBA00022676"/>
    </source>
</evidence>
<keyword evidence="9" id="KW-0256">Endoplasmic reticulum</keyword>
<feature type="transmembrane region" description="Helical" evidence="14">
    <location>
        <begin position="218"/>
        <end position="236"/>
    </location>
</feature>
<dbReference type="Proteomes" id="UP000282613">
    <property type="component" value="Unassembled WGS sequence"/>
</dbReference>
<feature type="signal peptide" evidence="15">
    <location>
        <begin position="1"/>
        <end position="24"/>
    </location>
</feature>
<feature type="transmembrane region" description="Helical" evidence="14">
    <location>
        <begin position="408"/>
        <end position="430"/>
    </location>
</feature>
<feature type="transmembrane region" description="Helical" evidence="14">
    <location>
        <begin position="257"/>
        <end position="276"/>
    </location>
</feature>
<dbReference type="WBParaSite" id="TASK_0000742101-mRNA-1">
    <property type="protein sequence ID" value="TASK_0000742101-mRNA-1"/>
    <property type="gene ID" value="TASK_0000742101"/>
</dbReference>
<dbReference type="PANTHER" id="PTHR12989:SF10">
    <property type="entry name" value="DOL-P-GLC:GLC(2)MAN(9)GLCNAC(2)-PP-DOL ALPHA-1,2-GLUCOSYLTRANSFERASE-RELATED"/>
    <property type="match status" value="1"/>
</dbReference>
<feature type="transmembrane region" description="Helical" evidence="14">
    <location>
        <begin position="149"/>
        <end position="171"/>
    </location>
</feature>
<evidence type="ECO:0000256" key="4">
    <source>
        <dbReference type="ARBA" id="ARBA00011967"/>
    </source>
</evidence>
<reference evidence="16 17" key="2">
    <citation type="submission" date="2018-11" db="EMBL/GenBank/DDBJ databases">
        <authorList>
            <consortium name="Pathogen Informatics"/>
        </authorList>
    </citation>
    <scope>NUCLEOTIDE SEQUENCE [LARGE SCALE GENOMIC DNA]</scope>
</reference>
<feature type="transmembrane region" description="Helical" evidence="14">
    <location>
        <begin position="334"/>
        <end position="354"/>
    </location>
</feature>
<reference evidence="18" key="1">
    <citation type="submission" date="2017-02" db="UniProtKB">
        <authorList>
            <consortium name="WormBaseParasite"/>
        </authorList>
    </citation>
    <scope>IDENTIFICATION</scope>
</reference>
<comment type="catalytic activity">
    <reaction evidence="13">
        <text>an alpha-D-Glc-(1-&gt;3)-alpha-D-Glc-(1-&gt;3)-alpha-D-Man-(1-&gt;2)-alpha-D-Man-(1-&gt;2)-alpha-D-Man-(1-&gt;3)-[alpha-D-Man-(1-&gt;2)-alpha-D-Man-(1-&gt;3)-[alpha-D-Man-(1-&gt;2)-alpha-D-Man-(1-&gt;6)]-alpha-D-Man-(1-&gt;6)]-beta-D-Man-(1-&gt;4)-beta-D-GlcNAc-(1-&gt;4)-alpha-D-GlcNAc-diphospho-di-trans,poly-cis-dolichol + a di-trans,poly-cis-dolichyl beta-D-glucosyl phosphate = a alpha-D-Glc-(1-&gt;2)-alpha-D-Glc-(1-&gt;3)-alpha-D-Glc-(1-&gt;3)-alpha-D-Man-(1-&gt;2)-alpha-D-Man-(1-&gt;2)-alpha-D-Man-(1-&gt;3)-[alpha-D-Man-(1-&gt;2)-alpha-D-Man-(1-&gt;3)-[alpha-D-Man-(1-&gt;2)-alpha-D-Man-(1-&gt;6)]-alpha-D-Man-(1-&gt;6)]-beta-D-Man-(1-&gt;4)-beta-D-GlcNAc-(1-&gt;4)-alpha-D-GlcNAc-diphospho-di-trans,poly-cis-dolichol + a di-trans,poly-cis-dolichyl phosphate + H(+)</text>
        <dbReference type="Rhea" id="RHEA:29543"/>
        <dbReference type="Rhea" id="RHEA-COMP:19498"/>
        <dbReference type="Rhea" id="RHEA-COMP:19502"/>
        <dbReference type="Rhea" id="RHEA-COMP:19512"/>
        <dbReference type="Rhea" id="RHEA-COMP:19522"/>
        <dbReference type="ChEBI" id="CHEBI:15378"/>
        <dbReference type="ChEBI" id="CHEBI:57525"/>
        <dbReference type="ChEBI" id="CHEBI:57683"/>
        <dbReference type="ChEBI" id="CHEBI:132522"/>
        <dbReference type="ChEBI" id="CHEBI:132523"/>
        <dbReference type="EC" id="2.4.1.256"/>
    </reaction>
    <physiologicalReaction direction="left-to-right" evidence="13">
        <dbReference type="Rhea" id="RHEA:29544"/>
    </physiologicalReaction>
</comment>
<feature type="transmembrane region" description="Helical" evidence="14">
    <location>
        <begin position="64"/>
        <end position="82"/>
    </location>
</feature>
<protein>
    <recommendedName>
        <fullName evidence="5 14">Dol-P-Glc:Glc(2)Man(9)GlcNAc(2)-PP-Dol alpha-1,2-glucosyltransferase</fullName>
        <ecNumber evidence="4 14">2.4.1.256</ecNumber>
    </recommendedName>
</protein>
<dbReference type="Pfam" id="PF04922">
    <property type="entry name" value="DIE2_ALG10"/>
    <property type="match status" value="1"/>
</dbReference>
<dbReference type="STRING" id="60517.A0A0R3WA74"/>
<dbReference type="GO" id="GO:0006488">
    <property type="term" value="P:dolichol-linked oligosaccharide biosynthetic process"/>
    <property type="evidence" value="ECO:0007669"/>
    <property type="project" value="UniProtKB-UniRule"/>
</dbReference>